<feature type="transmembrane region" description="Helical" evidence="10">
    <location>
        <begin position="125"/>
        <end position="150"/>
    </location>
</feature>
<dbReference type="PANTHER" id="PTHR21137">
    <property type="entry name" value="ODORANT RECEPTOR"/>
    <property type="match status" value="1"/>
</dbReference>
<evidence type="ECO:0000256" key="9">
    <source>
        <dbReference type="ARBA" id="ARBA00023224"/>
    </source>
</evidence>
<keyword evidence="5 10" id="KW-0552">Olfaction</keyword>
<dbReference type="GO" id="GO:0005886">
    <property type="term" value="C:plasma membrane"/>
    <property type="evidence" value="ECO:0007669"/>
    <property type="project" value="UniProtKB-SubCell"/>
</dbReference>
<evidence type="ECO:0000256" key="8">
    <source>
        <dbReference type="ARBA" id="ARBA00023170"/>
    </source>
</evidence>
<keyword evidence="4 10" id="KW-0812">Transmembrane</keyword>
<feature type="transmembrane region" description="Helical" evidence="10">
    <location>
        <begin position="270"/>
        <end position="289"/>
    </location>
</feature>
<dbReference type="Pfam" id="PF02949">
    <property type="entry name" value="7tm_6"/>
    <property type="match status" value="1"/>
</dbReference>
<feature type="transmembrane region" description="Helical" evidence="10">
    <location>
        <begin position="244"/>
        <end position="264"/>
    </location>
</feature>
<dbReference type="InterPro" id="IPR004117">
    <property type="entry name" value="7tm6_olfct_rcpt"/>
</dbReference>
<protein>
    <recommendedName>
        <fullName evidence="10">Odorant receptor</fullName>
    </recommendedName>
</protein>
<proteinExistence type="inferred from homology"/>
<dbReference type="GO" id="GO:0004984">
    <property type="term" value="F:olfactory receptor activity"/>
    <property type="evidence" value="ECO:0007669"/>
    <property type="project" value="InterPro"/>
</dbReference>
<evidence type="ECO:0000256" key="1">
    <source>
        <dbReference type="ARBA" id="ARBA00004651"/>
    </source>
</evidence>
<feature type="transmembrane region" description="Helical" evidence="10">
    <location>
        <begin position="41"/>
        <end position="60"/>
    </location>
</feature>
<gene>
    <name evidence="11" type="ORF">PV328_009640</name>
</gene>
<keyword evidence="8 10" id="KW-0675">Receptor</keyword>
<evidence type="ECO:0000256" key="4">
    <source>
        <dbReference type="ARBA" id="ARBA00022692"/>
    </source>
</evidence>
<evidence type="ECO:0000256" key="7">
    <source>
        <dbReference type="ARBA" id="ARBA00023136"/>
    </source>
</evidence>
<keyword evidence="7 10" id="KW-0472">Membrane</keyword>
<feature type="transmembrane region" description="Helical" evidence="10">
    <location>
        <begin position="179"/>
        <end position="203"/>
    </location>
</feature>
<dbReference type="PANTHER" id="PTHR21137:SF35">
    <property type="entry name" value="ODORANT RECEPTOR 19A-RELATED"/>
    <property type="match status" value="1"/>
</dbReference>
<evidence type="ECO:0000256" key="3">
    <source>
        <dbReference type="ARBA" id="ARBA00022606"/>
    </source>
</evidence>
<comment type="subcellular location">
    <subcellularLocation>
        <location evidence="1 10">Cell membrane</location>
        <topology evidence="1 10">Multi-pass membrane protein</topology>
    </subcellularLocation>
</comment>
<keyword evidence="6 10" id="KW-1133">Transmembrane helix</keyword>
<evidence type="ECO:0000256" key="6">
    <source>
        <dbReference type="ARBA" id="ARBA00022989"/>
    </source>
</evidence>
<organism evidence="11 12">
    <name type="scientific">Microctonus aethiopoides</name>
    <dbReference type="NCBI Taxonomy" id="144406"/>
    <lineage>
        <taxon>Eukaryota</taxon>
        <taxon>Metazoa</taxon>
        <taxon>Ecdysozoa</taxon>
        <taxon>Arthropoda</taxon>
        <taxon>Hexapoda</taxon>
        <taxon>Insecta</taxon>
        <taxon>Pterygota</taxon>
        <taxon>Neoptera</taxon>
        <taxon>Endopterygota</taxon>
        <taxon>Hymenoptera</taxon>
        <taxon>Apocrita</taxon>
        <taxon>Ichneumonoidea</taxon>
        <taxon>Braconidae</taxon>
        <taxon>Euphorinae</taxon>
        <taxon>Microctonus</taxon>
    </lineage>
</organism>
<evidence type="ECO:0000313" key="12">
    <source>
        <dbReference type="Proteomes" id="UP001168990"/>
    </source>
</evidence>
<evidence type="ECO:0000256" key="10">
    <source>
        <dbReference type="RuleBase" id="RU351113"/>
    </source>
</evidence>
<keyword evidence="12" id="KW-1185">Reference proteome</keyword>
<keyword evidence="9 10" id="KW-0807">Transducer</keyword>
<keyword evidence="2" id="KW-1003">Cell membrane</keyword>
<comment type="similarity">
    <text evidence="10">Belongs to the insect chemoreceptor superfamily. Heteromeric odorant receptor channel (TC 1.A.69) family.</text>
</comment>
<evidence type="ECO:0000256" key="2">
    <source>
        <dbReference type="ARBA" id="ARBA00022475"/>
    </source>
</evidence>
<comment type="caution">
    <text evidence="11">The sequence shown here is derived from an EMBL/GenBank/DDBJ whole genome shotgun (WGS) entry which is preliminary data.</text>
</comment>
<reference evidence="11" key="2">
    <citation type="submission" date="2023-03" db="EMBL/GenBank/DDBJ databases">
        <authorList>
            <person name="Inwood S.N."/>
            <person name="Skelly J.G."/>
            <person name="Guhlin J."/>
            <person name="Harrop T.W.R."/>
            <person name="Goldson S.G."/>
            <person name="Dearden P.K."/>
        </authorList>
    </citation>
    <scope>NUCLEOTIDE SEQUENCE</scope>
    <source>
        <strain evidence="11">Irish</strain>
        <tissue evidence="11">Whole body</tissue>
    </source>
</reference>
<dbReference type="GO" id="GO:0005549">
    <property type="term" value="F:odorant binding"/>
    <property type="evidence" value="ECO:0007669"/>
    <property type="project" value="InterPro"/>
</dbReference>
<dbReference type="GO" id="GO:0007165">
    <property type="term" value="P:signal transduction"/>
    <property type="evidence" value="ECO:0007669"/>
    <property type="project" value="UniProtKB-KW"/>
</dbReference>
<comment type="caution">
    <text evidence="10">Lacks conserved residue(s) required for the propagation of feature annotation.</text>
</comment>
<sequence length="365" mass="41615">MFNVTPETAFEFTKLSVSLVLSWPPNKTASKREIIIFHIKWWIFWLNSILLVVPLIYAAYSDRQNTLLLTKSLCLAVSCSQATIKMLICKIMQNRMQFVLEEMECYVRNAETYERKLFLRHTKNCGFLHVCFIGASLLASIGVILGPLVLPQSLPTEAKYPFSVEEHPVLEILYVQQSIAGIQVASISAIDCQIAMMTWCIIVRLKYLGIQMRNISNLEEFSMCIRKHQYILQLSKEVICISRYIILTTVIMTTLSIVLGAVHIVGDQPITVKIQFTIVVLGFCGLLYMNAWPSEILIRSCQNIGSAIYESDWTKINYNKNIIFVIQKARIPAVISIPGFLPELSLSYYTSVNLYLPILILAFYK</sequence>
<dbReference type="Proteomes" id="UP001168990">
    <property type="component" value="Unassembled WGS sequence"/>
</dbReference>
<dbReference type="AlphaFoldDB" id="A0AA39C675"/>
<accession>A0AA39C675</accession>
<evidence type="ECO:0000256" key="5">
    <source>
        <dbReference type="ARBA" id="ARBA00022725"/>
    </source>
</evidence>
<name>A0AA39C675_9HYME</name>
<reference evidence="11" key="1">
    <citation type="journal article" date="2023" name="bioRxiv">
        <title>Scaffold-level genome assemblies of two parasitoid biocontrol wasps reveal the parthenogenesis mechanism and an associated novel virus.</title>
        <authorList>
            <person name="Inwood S."/>
            <person name="Skelly J."/>
            <person name="Guhlin J."/>
            <person name="Harrop T."/>
            <person name="Goldson S."/>
            <person name="Dearden P."/>
        </authorList>
    </citation>
    <scope>NUCLEOTIDE SEQUENCE</scope>
    <source>
        <strain evidence="11">Irish</strain>
        <tissue evidence="11">Whole body</tissue>
    </source>
</reference>
<dbReference type="EMBL" id="JAQQBS010001424">
    <property type="protein sequence ID" value="KAK0158664.1"/>
    <property type="molecule type" value="Genomic_DNA"/>
</dbReference>
<keyword evidence="3 10" id="KW-0716">Sensory transduction</keyword>
<evidence type="ECO:0000313" key="11">
    <source>
        <dbReference type="EMBL" id="KAK0158664.1"/>
    </source>
</evidence>